<evidence type="ECO:0000256" key="1">
    <source>
        <dbReference type="SAM" id="MobiDB-lite"/>
    </source>
</evidence>
<dbReference type="EMBL" id="JAQOUE010000001">
    <property type="protein sequence ID" value="MDT7041206.1"/>
    <property type="molecule type" value="Genomic_DNA"/>
</dbReference>
<accession>A0ABU3K479</accession>
<proteinExistence type="predicted"/>
<dbReference type="PANTHER" id="PTHR24023:SF1082">
    <property type="entry name" value="COLLAGEN TRIPLE HELIX REPEAT"/>
    <property type="match status" value="1"/>
</dbReference>
<feature type="compositionally biased region" description="Low complexity" evidence="1">
    <location>
        <begin position="131"/>
        <end position="185"/>
    </location>
</feature>
<evidence type="ECO:0000313" key="3">
    <source>
        <dbReference type="Proteomes" id="UP001250932"/>
    </source>
</evidence>
<dbReference type="Pfam" id="PF01391">
    <property type="entry name" value="Collagen"/>
    <property type="match status" value="2"/>
</dbReference>
<comment type="caution">
    <text evidence="2">The sequence shown here is derived from an EMBL/GenBank/DDBJ whole genome shotgun (WGS) entry which is preliminary data.</text>
</comment>
<name>A0ABU3K479_9BACT</name>
<keyword evidence="3" id="KW-1185">Reference proteome</keyword>
<reference evidence="2 3" key="1">
    <citation type="journal article" date="2023" name="ISME J.">
        <title>Cultivation and genomic characterization of novel and ubiquitous marine nitrite-oxidizing bacteria from the Nitrospirales.</title>
        <authorList>
            <person name="Mueller A.J."/>
            <person name="Daebeler A."/>
            <person name="Herbold C.W."/>
            <person name="Kirkegaard R.H."/>
            <person name="Daims H."/>
        </authorList>
    </citation>
    <scope>NUCLEOTIDE SEQUENCE [LARGE SCALE GENOMIC DNA]</scope>
    <source>
        <strain evidence="2 3">EB</strain>
    </source>
</reference>
<feature type="compositionally biased region" description="Low complexity" evidence="1">
    <location>
        <begin position="229"/>
        <end position="245"/>
    </location>
</feature>
<protein>
    <recommendedName>
        <fullName evidence="4">Collagen-like protein</fullName>
    </recommendedName>
</protein>
<feature type="compositionally biased region" description="Low complexity" evidence="1">
    <location>
        <begin position="263"/>
        <end position="278"/>
    </location>
</feature>
<dbReference type="InterPro" id="IPR050149">
    <property type="entry name" value="Collagen_superfamily"/>
</dbReference>
<sequence>MKRYRHLSRHPLCGLITLVLLLELGWPPATLGVKPDPSAPGAHLLIKEVEVVVDDSTPQSTFTITGQDFDFVNLSDLSVTLGEFGELSIVTAMPTEIVATWSAALGAGDYLLSVSTGNGQSHHDEYDLTIGAVGPQGPQGDPGPAGADGAPGPQGPQGPQGVAGPVGPQGTPGPAGANGAPGANGSQWLTGNGAPAIGDGVVGDFYLDAETGKYFEKIDATTWTLAGNLQGPQGDPGPAGADGAPGPQGPQGGPGPAGPPGPQGLQGDPGPVGLQGPQGIPGPEGPPGPAVHSAFSTKVVAFGFIGNEGIPPPPGSDPGTPGTIVPLIVYDGTGNFTVSSVDDHPELQTTQIFVPRSADLLGSRVIEIQEFMACTVFQQDAVDPDTLNVLTFHHITWPFYGDGAYAATINTFLLDTEPAPPCKAFNPLFILGNTFDYEPDDGSSTGPFLIVGDKL</sequence>
<dbReference type="Proteomes" id="UP001250932">
    <property type="component" value="Unassembled WGS sequence"/>
</dbReference>
<evidence type="ECO:0008006" key="4">
    <source>
        <dbReference type="Google" id="ProtNLM"/>
    </source>
</evidence>
<feature type="region of interest" description="Disordered" evidence="1">
    <location>
        <begin position="122"/>
        <end position="191"/>
    </location>
</feature>
<evidence type="ECO:0000313" key="2">
    <source>
        <dbReference type="EMBL" id="MDT7041206.1"/>
    </source>
</evidence>
<dbReference type="PANTHER" id="PTHR24023">
    <property type="entry name" value="COLLAGEN ALPHA"/>
    <property type="match status" value="1"/>
</dbReference>
<gene>
    <name evidence="2" type="ORF">PPG34_02510</name>
</gene>
<feature type="region of interest" description="Disordered" evidence="1">
    <location>
        <begin position="226"/>
        <end position="292"/>
    </location>
</feature>
<dbReference type="InterPro" id="IPR008160">
    <property type="entry name" value="Collagen"/>
</dbReference>
<dbReference type="RefSeq" id="WP_313831562.1">
    <property type="nucleotide sequence ID" value="NZ_JAQOUE010000001.1"/>
</dbReference>
<organism evidence="2 3">
    <name type="scientific">Candidatus Nitronereus thalassa</name>
    <dbReference type="NCBI Taxonomy" id="3020898"/>
    <lineage>
        <taxon>Bacteria</taxon>
        <taxon>Pseudomonadati</taxon>
        <taxon>Nitrospirota</taxon>
        <taxon>Nitrospiria</taxon>
        <taxon>Nitrospirales</taxon>
        <taxon>Nitrospiraceae</taxon>
        <taxon>Candidatus Nitronereus</taxon>
    </lineage>
</organism>